<comment type="caution">
    <text evidence="1">The sequence shown here is derived from an EMBL/GenBank/DDBJ whole genome shotgun (WGS) entry which is preliminary data.</text>
</comment>
<protein>
    <submittedName>
        <fullName evidence="1">Uncharacterized protein</fullName>
    </submittedName>
</protein>
<name>A0A4U0UTK1_9PEZI</name>
<evidence type="ECO:0000313" key="1">
    <source>
        <dbReference type="EMBL" id="TKA38842.1"/>
    </source>
</evidence>
<reference evidence="1 2" key="1">
    <citation type="submission" date="2017-03" db="EMBL/GenBank/DDBJ databases">
        <title>Genomes of endolithic fungi from Antarctica.</title>
        <authorList>
            <person name="Coleine C."/>
            <person name="Masonjones S."/>
            <person name="Stajich J.E."/>
        </authorList>
    </citation>
    <scope>NUCLEOTIDE SEQUENCE [LARGE SCALE GENOMIC DNA]</scope>
    <source>
        <strain evidence="1 2">CCFEE 5311</strain>
    </source>
</reference>
<dbReference type="AlphaFoldDB" id="A0A4U0UTK1"/>
<accession>A0A4U0UTK1</accession>
<dbReference type="EMBL" id="NAJP01000042">
    <property type="protein sequence ID" value="TKA38842.1"/>
    <property type="molecule type" value="Genomic_DNA"/>
</dbReference>
<proteinExistence type="predicted"/>
<dbReference type="Proteomes" id="UP000310066">
    <property type="component" value="Unassembled WGS sequence"/>
</dbReference>
<organism evidence="1 2">
    <name type="scientific">Friedmanniomyces endolithicus</name>
    <dbReference type="NCBI Taxonomy" id="329885"/>
    <lineage>
        <taxon>Eukaryota</taxon>
        <taxon>Fungi</taxon>
        <taxon>Dikarya</taxon>
        <taxon>Ascomycota</taxon>
        <taxon>Pezizomycotina</taxon>
        <taxon>Dothideomycetes</taxon>
        <taxon>Dothideomycetidae</taxon>
        <taxon>Mycosphaerellales</taxon>
        <taxon>Teratosphaeriaceae</taxon>
        <taxon>Friedmanniomyces</taxon>
    </lineage>
</organism>
<gene>
    <name evidence="1" type="ORF">B0A54_09891</name>
</gene>
<sequence>MAMLSVDTTAGRYSAGGVWVKGAIDSGDLGYGAEVTLAGGGGRVCVCMCVMCVCVCVRASRVGESNVGRLL</sequence>
<evidence type="ECO:0000313" key="2">
    <source>
        <dbReference type="Proteomes" id="UP000310066"/>
    </source>
</evidence>